<evidence type="ECO:0000313" key="2">
    <source>
        <dbReference type="EMBL" id="MBX39910.1"/>
    </source>
</evidence>
<keyword evidence="1" id="KW-0812">Transmembrane</keyword>
<feature type="transmembrane region" description="Helical" evidence="1">
    <location>
        <begin position="12"/>
        <end position="28"/>
    </location>
</feature>
<keyword evidence="1" id="KW-0472">Membrane</keyword>
<name>A0A2P2NBW3_RHIMU</name>
<proteinExistence type="predicted"/>
<sequence length="32" mass="4002">MDYLGQENNHLFSFFLFFLVKWLVWYPADGRF</sequence>
<keyword evidence="1" id="KW-1133">Transmembrane helix</keyword>
<dbReference type="EMBL" id="GGEC01059426">
    <property type="protein sequence ID" value="MBX39910.1"/>
    <property type="molecule type" value="Transcribed_RNA"/>
</dbReference>
<evidence type="ECO:0000256" key="1">
    <source>
        <dbReference type="SAM" id="Phobius"/>
    </source>
</evidence>
<reference evidence="2" key="1">
    <citation type="submission" date="2018-02" db="EMBL/GenBank/DDBJ databases">
        <title>Rhizophora mucronata_Transcriptome.</title>
        <authorList>
            <person name="Meera S.P."/>
            <person name="Sreeshan A."/>
            <person name="Augustine A."/>
        </authorList>
    </citation>
    <scope>NUCLEOTIDE SEQUENCE</scope>
    <source>
        <tissue evidence="2">Leaf</tissue>
    </source>
</reference>
<dbReference type="AlphaFoldDB" id="A0A2P2NBW3"/>
<organism evidence="2">
    <name type="scientific">Rhizophora mucronata</name>
    <name type="common">Asiatic mangrove</name>
    <dbReference type="NCBI Taxonomy" id="61149"/>
    <lineage>
        <taxon>Eukaryota</taxon>
        <taxon>Viridiplantae</taxon>
        <taxon>Streptophyta</taxon>
        <taxon>Embryophyta</taxon>
        <taxon>Tracheophyta</taxon>
        <taxon>Spermatophyta</taxon>
        <taxon>Magnoliopsida</taxon>
        <taxon>eudicotyledons</taxon>
        <taxon>Gunneridae</taxon>
        <taxon>Pentapetalae</taxon>
        <taxon>rosids</taxon>
        <taxon>fabids</taxon>
        <taxon>Malpighiales</taxon>
        <taxon>Rhizophoraceae</taxon>
        <taxon>Rhizophora</taxon>
    </lineage>
</organism>
<protein>
    <submittedName>
        <fullName evidence="2">Uncharacterized protein</fullName>
    </submittedName>
</protein>
<accession>A0A2P2NBW3</accession>